<gene>
    <name evidence="1" type="ORF">FKW44_002287</name>
</gene>
<reference evidence="2" key="1">
    <citation type="submission" date="2021-01" db="EMBL/GenBank/DDBJ databases">
        <title>Caligus Genome Assembly.</title>
        <authorList>
            <person name="Gallardo-Escarate C."/>
        </authorList>
    </citation>
    <scope>NUCLEOTIDE SEQUENCE [LARGE SCALE GENOMIC DNA]</scope>
</reference>
<evidence type="ECO:0000313" key="1">
    <source>
        <dbReference type="EMBL" id="QQP57342.1"/>
    </source>
</evidence>
<accession>A0A7T8KK17</accession>
<sequence length="74" mass="8494">MIFGVIINGMVPIVHTLLDDNGVLSSANFVSYLRLLHDIIWPRLRQSGARYTHWWMKDSAPPHFTNADLAFLNE</sequence>
<dbReference type="EMBL" id="CP045891">
    <property type="protein sequence ID" value="QQP57342.1"/>
    <property type="molecule type" value="Genomic_DNA"/>
</dbReference>
<proteinExistence type="predicted"/>
<dbReference type="Proteomes" id="UP000595437">
    <property type="component" value="Chromosome 2"/>
</dbReference>
<name>A0A7T8KK17_CALRO</name>
<protein>
    <recommendedName>
        <fullName evidence="3">Transposase</fullName>
    </recommendedName>
</protein>
<keyword evidence="2" id="KW-1185">Reference proteome</keyword>
<organism evidence="1 2">
    <name type="scientific">Caligus rogercresseyi</name>
    <name type="common">Sea louse</name>
    <dbReference type="NCBI Taxonomy" id="217165"/>
    <lineage>
        <taxon>Eukaryota</taxon>
        <taxon>Metazoa</taxon>
        <taxon>Ecdysozoa</taxon>
        <taxon>Arthropoda</taxon>
        <taxon>Crustacea</taxon>
        <taxon>Multicrustacea</taxon>
        <taxon>Hexanauplia</taxon>
        <taxon>Copepoda</taxon>
        <taxon>Siphonostomatoida</taxon>
        <taxon>Caligidae</taxon>
        <taxon>Caligus</taxon>
    </lineage>
</organism>
<evidence type="ECO:0008006" key="3">
    <source>
        <dbReference type="Google" id="ProtNLM"/>
    </source>
</evidence>
<feature type="non-terminal residue" evidence="1">
    <location>
        <position position="74"/>
    </location>
</feature>
<dbReference type="AlphaFoldDB" id="A0A7T8KK17"/>
<evidence type="ECO:0000313" key="2">
    <source>
        <dbReference type="Proteomes" id="UP000595437"/>
    </source>
</evidence>